<dbReference type="Proteomes" id="UP000748025">
    <property type="component" value="Unassembled WGS sequence"/>
</dbReference>
<accession>A0A9P7N8A5</accession>
<evidence type="ECO:0000313" key="3">
    <source>
        <dbReference type="Proteomes" id="UP000748025"/>
    </source>
</evidence>
<feature type="compositionally biased region" description="Basic residues" evidence="1">
    <location>
        <begin position="196"/>
        <end position="208"/>
    </location>
</feature>
<dbReference type="OrthoDB" id="5421421at2759"/>
<comment type="caution">
    <text evidence="2">The sequence shown here is derived from an EMBL/GenBank/DDBJ whole genome shotgun (WGS) entry which is preliminary data.</text>
</comment>
<evidence type="ECO:0000256" key="1">
    <source>
        <dbReference type="SAM" id="MobiDB-lite"/>
    </source>
</evidence>
<evidence type="ECO:0000313" key="2">
    <source>
        <dbReference type="EMBL" id="KAG6000992.1"/>
    </source>
</evidence>
<name>A0A9P7N8A5_9HYPO</name>
<proteinExistence type="predicted"/>
<sequence length="368" mass="41259">MDSVLLASDYAHQYPSDSVTTPSSTNSCDMGVMSATSILTSPTVDFNNCCLSEDHNIQMSFCAAPHAATSKSYNCYQDNQFQPYSLVSVSPNLEPTPPRWFHEASDHPMPTFRHTYIPPEMYIAPASHPVALASPCTCSDCCAPPSTRRLSSDSSSKTSYGPPPSAPIKEEAKSPTSSPRLPPRKRQERGAIEKKVGKRPSRPRKPSRGAKTAIDGETNPPEPLQLKSDCPELERFIFGLLGEYQINRGRDMWEKVQKEVTSEHGKTYRKEALQMKIRRARPKYIQWHYRDEEILREAFMELKDRSPAELLNLFLDKNGSTNMSLNVIDIQKKCEEPEFVAWRKMHGLMPLVGGQPRGKGRARSGAGR</sequence>
<feature type="region of interest" description="Disordered" evidence="1">
    <location>
        <begin position="146"/>
        <end position="228"/>
    </location>
</feature>
<protein>
    <submittedName>
        <fullName evidence="2">Uncharacterized protein</fullName>
    </submittedName>
</protein>
<reference evidence="2" key="1">
    <citation type="journal article" date="2020" name="bioRxiv">
        <title>Whole genome comparisons of ergot fungi reveals the divergence and evolution of species within the genus Claviceps are the result of varying mechanisms driving genome evolution and host range expansion.</title>
        <authorList>
            <person name="Wyka S.A."/>
            <person name="Mondo S.J."/>
            <person name="Liu M."/>
            <person name="Dettman J."/>
            <person name="Nalam V."/>
            <person name="Broders K.D."/>
        </authorList>
    </citation>
    <scope>NUCLEOTIDE SEQUENCE</scope>
    <source>
        <strain evidence="2">CCC 602</strain>
    </source>
</reference>
<feature type="compositionally biased region" description="Low complexity" evidence="1">
    <location>
        <begin position="146"/>
        <end position="159"/>
    </location>
</feature>
<keyword evidence="3" id="KW-1185">Reference proteome</keyword>
<dbReference type="AlphaFoldDB" id="A0A9P7N8A5"/>
<gene>
    <name evidence="2" type="ORF">E4U43_001441</name>
</gene>
<organism evidence="2 3">
    <name type="scientific">Claviceps pusilla</name>
    <dbReference type="NCBI Taxonomy" id="123648"/>
    <lineage>
        <taxon>Eukaryota</taxon>
        <taxon>Fungi</taxon>
        <taxon>Dikarya</taxon>
        <taxon>Ascomycota</taxon>
        <taxon>Pezizomycotina</taxon>
        <taxon>Sordariomycetes</taxon>
        <taxon>Hypocreomycetidae</taxon>
        <taxon>Hypocreales</taxon>
        <taxon>Clavicipitaceae</taxon>
        <taxon>Claviceps</taxon>
    </lineage>
</organism>
<dbReference type="EMBL" id="SRPW01001474">
    <property type="protein sequence ID" value="KAG6000992.1"/>
    <property type="molecule type" value="Genomic_DNA"/>
</dbReference>